<organism evidence="1 2">
    <name type="scientific">Crotalaria pallida</name>
    <name type="common">Smooth rattlebox</name>
    <name type="synonym">Crotalaria striata</name>
    <dbReference type="NCBI Taxonomy" id="3830"/>
    <lineage>
        <taxon>Eukaryota</taxon>
        <taxon>Viridiplantae</taxon>
        <taxon>Streptophyta</taxon>
        <taxon>Embryophyta</taxon>
        <taxon>Tracheophyta</taxon>
        <taxon>Spermatophyta</taxon>
        <taxon>Magnoliopsida</taxon>
        <taxon>eudicotyledons</taxon>
        <taxon>Gunneridae</taxon>
        <taxon>Pentapetalae</taxon>
        <taxon>rosids</taxon>
        <taxon>fabids</taxon>
        <taxon>Fabales</taxon>
        <taxon>Fabaceae</taxon>
        <taxon>Papilionoideae</taxon>
        <taxon>50 kb inversion clade</taxon>
        <taxon>genistoids sensu lato</taxon>
        <taxon>core genistoids</taxon>
        <taxon>Crotalarieae</taxon>
        <taxon>Crotalaria</taxon>
    </lineage>
</organism>
<evidence type="ECO:0000313" key="2">
    <source>
        <dbReference type="Proteomes" id="UP001372338"/>
    </source>
</evidence>
<keyword evidence="2" id="KW-1185">Reference proteome</keyword>
<dbReference type="EMBL" id="JAYWIO010000001">
    <property type="protein sequence ID" value="KAK7290629.1"/>
    <property type="molecule type" value="Genomic_DNA"/>
</dbReference>
<proteinExistence type="predicted"/>
<name>A0AAN9PAT5_CROPI</name>
<evidence type="ECO:0000313" key="1">
    <source>
        <dbReference type="EMBL" id="KAK7290629.1"/>
    </source>
</evidence>
<reference evidence="1 2" key="1">
    <citation type="submission" date="2024-01" db="EMBL/GenBank/DDBJ databases">
        <title>The genomes of 5 underutilized Papilionoideae crops provide insights into root nodulation and disease resistanc.</title>
        <authorList>
            <person name="Yuan L."/>
        </authorList>
    </citation>
    <scope>NUCLEOTIDE SEQUENCE [LARGE SCALE GENOMIC DNA]</scope>
    <source>
        <strain evidence="1">ZHUSHIDOU_FW_LH</strain>
        <tissue evidence="1">Leaf</tissue>
    </source>
</reference>
<protein>
    <submittedName>
        <fullName evidence="1">Uncharacterized protein</fullName>
    </submittedName>
</protein>
<comment type="caution">
    <text evidence="1">The sequence shown here is derived from an EMBL/GenBank/DDBJ whole genome shotgun (WGS) entry which is preliminary data.</text>
</comment>
<gene>
    <name evidence="1" type="ORF">RIF29_05185</name>
</gene>
<dbReference type="AlphaFoldDB" id="A0AAN9PAT5"/>
<dbReference type="Proteomes" id="UP001372338">
    <property type="component" value="Unassembled WGS sequence"/>
</dbReference>
<accession>A0AAN9PAT5</accession>
<sequence length="124" mass="14048">MENDAPPPIDLPNNNGGLPNPVFINTDTHLAFLFWSSYRQPPGFPFLNLNIQVDVLSNHTQIYLHTEDHREAAQEAAASRMTDEMPKAKYFIPPVSITLRVSRVMVAVEVGLTKQELHYTAVYR</sequence>